<reference evidence="1" key="1">
    <citation type="journal article" date="2021" name="IMA Fungus">
        <title>Genomic characterization of three marine fungi, including Emericellopsis atlantica sp. nov. with signatures of a generalist lifestyle and marine biomass degradation.</title>
        <authorList>
            <person name="Hagestad O.C."/>
            <person name="Hou L."/>
            <person name="Andersen J.H."/>
            <person name="Hansen E.H."/>
            <person name="Altermark B."/>
            <person name="Li C."/>
            <person name="Kuhnert E."/>
            <person name="Cox R.J."/>
            <person name="Crous P.W."/>
            <person name="Spatafora J.W."/>
            <person name="Lail K."/>
            <person name="Amirebrahimi M."/>
            <person name="Lipzen A."/>
            <person name="Pangilinan J."/>
            <person name="Andreopoulos W."/>
            <person name="Hayes R.D."/>
            <person name="Ng V."/>
            <person name="Grigoriev I.V."/>
            <person name="Jackson S.A."/>
            <person name="Sutton T.D.S."/>
            <person name="Dobson A.D.W."/>
            <person name="Rama T."/>
        </authorList>
    </citation>
    <scope>NUCLEOTIDE SEQUENCE</scope>
    <source>
        <strain evidence="1">TRa3180A</strain>
    </source>
</reference>
<dbReference type="Proteomes" id="UP000887226">
    <property type="component" value="Unassembled WGS sequence"/>
</dbReference>
<comment type="caution">
    <text evidence="1">The sequence shown here is derived from an EMBL/GenBank/DDBJ whole genome shotgun (WGS) entry which is preliminary data.</text>
</comment>
<organism evidence="1 2">
    <name type="scientific">Calycina marina</name>
    <dbReference type="NCBI Taxonomy" id="1763456"/>
    <lineage>
        <taxon>Eukaryota</taxon>
        <taxon>Fungi</taxon>
        <taxon>Dikarya</taxon>
        <taxon>Ascomycota</taxon>
        <taxon>Pezizomycotina</taxon>
        <taxon>Leotiomycetes</taxon>
        <taxon>Helotiales</taxon>
        <taxon>Pezizellaceae</taxon>
        <taxon>Calycina</taxon>
    </lineage>
</organism>
<evidence type="ECO:0000313" key="2">
    <source>
        <dbReference type="Proteomes" id="UP000887226"/>
    </source>
</evidence>
<accession>A0A9P7Z2C0</accession>
<dbReference type="AlphaFoldDB" id="A0A9P7Z2C0"/>
<dbReference type="EMBL" id="MU253932">
    <property type="protein sequence ID" value="KAG9244057.1"/>
    <property type="molecule type" value="Genomic_DNA"/>
</dbReference>
<name>A0A9P7Z2C0_9HELO</name>
<keyword evidence="2" id="KW-1185">Reference proteome</keyword>
<proteinExistence type="predicted"/>
<protein>
    <submittedName>
        <fullName evidence="1">Uncharacterized protein</fullName>
    </submittedName>
</protein>
<sequence>MSRSPRADWLLVTLHLRFRGCTGIKGGHLVGFGTLPNATVREGARSRFKKYDSPHALIHATLQQVRQNPRSGLRPQ</sequence>
<gene>
    <name evidence="1" type="ORF">BJ878DRAFT_507941</name>
</gene>
<evidence type="ECO:0000313" key="1">
    <source>
        <dbReference type="EMBL" id="KAG9244057.1"/>
    </source>
</evidence>